<comment type="caution">
    <text evidence="2">The sequence shown here is derived from an EMBL/GenBank/DDBJ whole genome shotgun (WGS) entry which is preliminary data.</text>
</comment>
<organism evidence="2 3">
    <name type="scientific">Luteolibacter soli</name>
    <dbReference type="NCBI Taxonomy" id="3135280"/>
    <lineage>
        <taxon>Bacteria</taxon>
        <taxon>Pseudomonadati</taxon>
        <taxon>Verrucomicrobiota</taxon>
        <taxon>Verrucomicrobiia</taxon>
        <taxon>Verrucomicrobiales</taxon>
        <taxon>Verrucomicrobiaceae</taxon>
        <taxon>Luteolibacter</taxon>
    </lineage>
</organism>
<dbReference type="SUPFAM" id="SSF53448">
    <property type="entry name" value="Nucleotide-diphospho-sugar transferases"/>
    <property type="match status" value="1"/>
</dbReference>
<dbReference type="RefSeq" id="WP_341402866.1">
    <property type="nucleotide sequence ID" value="NZ_JBBUKT010000001.1"/>
</dbReference>
<protein>
    <submittedName>
        <fullName evidence="2">Nucleotidyltransferase family protein</fullName>
    </submittedName>
</protein>
<sequence>MKIGAVVLAAGKASRFGAPKQLLEIDGVSLIDRSCRTALEAGCGPVLRVLGAHAESILERPCPEGVETLVHAGWEEGMGSSLAAGVSDLLERAPELEVVVVMLADQPMVTVRLLEEMRGRLCEASIVLCDHGEATGPPALFGAQHFAELMALRGDRGAKAVAVNHRTVTVPFTDAAWDIDSPEAWERFLRRSRG</sequence>
<dbReference type="Gene3D" id="3.90.550.10">
    <property type="entry name" value="Spore Coat Polysaccharide Biosynthesis Protein SpsA, Chain A"/>
    <property type="match status" value="1"/>
</dbReference>
<accession>A0ABU9AP09</accession>
<dbReference type="CDD" id="cd04182">
    <property type="entry name" value="GT_2_like_f"/>
    <property type="match status" value="1"/>
</dbReference>
<dbReference type="Pfam" id="PF12804">
    <property type="entry name" value="NTP_transf_3"/>
    <property type="match status" value="1"/>
</dbReference>
<proteinExistence type="predicted"/>
<gene>
    <name evidence="2" type="ORF">WKV53_03020</name>
</gene>
<evidence type="ECO:0000313" key="2">
    <source>
        <dbReference type="EMBL" id="MEK7949449.1"/>
    </source>
</evidence>
<evidence type="ECO:0000313" key="3">
    <source>
        <dbReference type="Proteomes" id="UP001371305"/>
    </source>
</evidence>
<evidence type="ECO:0000259" key="1">
    <source>
        <dbReference type="Pfam" id="PF12804"/>
    </source>
</evidence>
<dbReference type="Proteomes" id="UP001371305">
    <property type="component" value="Unassembled WGS sequence"/>
</dbReference>
<keyword evidence="3" id="KW-1185">Reference proteome</keyword>
<dbReference type="PANTHER" id="PTHR43777">
    <property type="entry name" value="MOLYBDENUM COFACTOR CYTIDYLYLTRANSFERASE"/>
    <property type="match status" value="1"/>
</dbReference>
<dbReference type="InterPro" id="IPR029044">
    <property type="entry name" value="Nucleotide-diphossugar_trans"/>
</dbReference>
<dbReference type="PANTHER" id="PTHR43777:SF1">
    <property type="entry name" value="MOLYBDENUM COFACTOR CYTIDYLYLTRANSFERASE"/>
    <property type="match status" value="1"/>
</dbReference>
<feature type="domain" description="MobA-like NTP transferase" evidence="1">
    <location>
        <begin position="5"/>
        <end position="164"/>
    </location>
</feature>
<dbReference type="InterPro" id="IPR025877">
    <property type="entry name" value="MobA-like_NTP_Trfase"/>
</dbReference>
<reference evidence="2 3" key="1">
    <citation type="submission" date="2024-04" db="EMBL/GenBank/DDBJ databases">
        <title>Luteolibacter sp. isolated from soil.</title>
        <authorList>
            <person name="An J."/>
        </authorList>
    </citation>
    <scope>NUCLEOTIDE SEQUENCE [LARGE SCALE GENOMIC DNA]</scope>
    <source>
        <strain evidence="2 3">Y139</strain>
    </source>
</reference>
<name>A0ABU9AP09_9BACT</name>
<dbReference type="EMBL" id="JBBUKT010000001">
    <property type="protein sequence ID" value="MEK7949449.1"/>
    <property type="molecule type" value="Genomic_DNA"/>
</dbReference>